<dbReference type="UniPathway" id="UPA00017"/>
<evidence type="ECO:0000256" key="10">
    <source>
        <dbReference type="ARBA" id="ARBA00049176"/>
    </source>
</evidence>
<feature type="binding site" evidence="12">
    <location>
        <position position="152"/>
    </location>
    <ligand>
        <name>CoA</name>
        <dbReference type="ChEBI" id="CHEBI:57287"/>
    </ligand>
</feature>
<reference evidence="16 17" key="1">
    <citation type="submission" date="2018-08" db="EMBL/GenBank/DDBJ databases">
        <authorList>
            <person name="Khan S.A."/>
            <person name="Jeon C.O."/>
            <person name="Chun B.H."/>
            <person name="Jeong S.E."/>
        </authorList>
    </citation>
    <scope>NUCLEOTIDE SEQUENCE [LARGE SCALE GENOMIC DNA]</scope>
    <source>
        <strain evidence="16 17">S-16</strain>
    </source>
</reference>
<evidence type="ECO:0000256" key="4">
    <source>
        <dbReference type="ARBA" id="ARBA00011503"/>
    </source>
</evidence>
<dbReference type="EMBL" id="QUSW01000001">
    <property type="protein sequence ID" value="RQP26338.1"/>
    <property type="molecule type" value="Genomic_DNA"/>
</dbReference>
<dbReference type="GO" id="GO:0005886">
    <property type="term" value="C:plasma membrane"/>
    <property type="evidence" value="ECO:0007669"/>
    <property type="project" value="TreeGrafter"/>
</dbReference>
<evidence type="ECO:0000256" key="6">
    <source>
        <dbReference type="ARBA" id="ARBA00022679"/>
    </source>
</evidence>
<feature type="binding site" evidence="12">
    <location>
        <position position="156"/>
    </location>
    <ligand>
        <name>CoA</name>
        <dbReference type="ChEBI" id="CHEBI:57287"/>
    </ligand>
</feature>
<comment type="subunit">
    <text evidence="4">EntB, EntD, EntE, and EntF form a multienzyme complex called enterobactin synthase.</text>
</comment>
<evidence type="ECO:0000256" key="2">
    <source>
        <dbReference type="ARBA" id="ARBA00004993"/>
    </source>
</evidence>
<comment type="pathway">
    <text evidence="2">Siderophore biosynthesis; enterobactin biosynthesis.</text>
</comment>
<feature type="domain" description="4'-phosphopantetheinyl transferase N-terminal" evidence="15">
    <location>
        <begin position="38"/>
        <end position="96"/>
    </location>
</feature>
<dbReference type="Pfam" id="PF01648">
    <property type="entry name" value="ACPS"/>
    <property type="match status" value="1"/>
</dbReference>
<evidence type="ECO:0000259" key="15">
    <source>
        <dbReference type="Pfam" id="PF17837"/>
    </source>
</evidence>
<comment type="function">
    <text evidence="1">Involved in the biosynthesis of the siderophore enterobactin (enterochelin), which is a macrocyclic trimeric lactone of N-(2,3-dihydroxybenzoyl)-serine. The serine trilactone serves as a scaffolding for the three catechol functionalities that provide hexadentate coordination for the tightly ligated iron(2+) atoms. Plays an essential role in the assembly of the enterobactin by catalyzing the transfer of the 4'-phosphopantetheine (Ppant) moiety from coenzyme A to the apo-domains of both EntB (ArCP domain) and EntF (PCP domain) to yield their holo-forms which make them competent for the activation of 2,3-dihydroxybenzoate (DHB) and L-serine, respectively.</text>
</comment>
<feature type="binding site" evidence="13">
    <location>
        <position position="107"/>
    </location>
    <ligand>
        <name>Mg(2+)</name>
        <dbReference type="ChEBI" id="CHEBI:18420"/>
    </ligand>
</feature>
<keyword evidence="13" id="KW-0460">Magnesium</keyword>
<comment type="cofactor">
    <cofactor evidence="13">
        <name>Mg(2+)</name>
        <dbReference type="ChEBI" id="CHEBI:18420"/>
    </cofactor>
</comment>
<feature type="binding site" evidence="13">
    <location>
        <position position="108"/>
    </location>
    <ligand>
        <name>Mg(2+)</name>
        <dbReference type="ChEBI" id="CHEBI:18420"/>
    </ligand>
</feature>
<comment type="catalytic activity">
    <reaction evidence="10">
        <text>apo-[aryl-carrier protein] + CoA = holo-[aryl-carrier protein] + adenosine 3',5'-bisphosphate + H(+)</text>
        <dbReference type="Rhea" id="RHEA:48404"/>
        <dbReference type="Rhea" id="RHEA-COMP:15903"/>
        <dbReference type="Rhea" id="RHEA-COMP:17557"/>
        <dbReference type="ChEBI" id="CHEBI:15378"/>
        <dbReference type="ChEBI" id="CHEBI:29999"/>
        <dbReference type="ChEBI" id="CHEBI:57287"/>
        <dbReference type="ChEBI" id="CHEBI:58343"/>
        <dbReference type="ChEBI" id="CHEBI:64479"/>
    </reaction>
</comment>
<keyword evidence="6 16" id="KW-0808">Transferase</keyword>
<dbReference type="GO" id="GO:0000287">
    <property type="term" value="F:magnesium ion binding"/>
    <property type="evidence" value="ECO:0007669"/>
    <property type="project" value="InterPro"/>
</dbReference>
<keyword evidence="7" id="KW-0259">Enterobactin biosynthesis</keyword>
<evidence type="ECO:0000256" key="9">
    <source>
        <dbReference type="ARBA" id="ARBA00031996"/>
    </source>
</evidence>
<dbReference type="InterPro" id="IPR037143">
    <property type="entry name" value="4-PPantetheinyl_Trfase_dom_sf"/>
</dbReference>
<feature type="domain" description="4'-phosphopantetheinyl transferase" evidence="14">
    <location>
        <begin position="103"/>
        <end position="189"/>
    </location>
</feature>
<feature type="binding site" evidence="12">
    <location>
        <position position="49"/>
    </location>
    <ligand>
        <name>CoA</name>
        <dbReference type="ChEBI" id="CHEBI:57287"/>
    </ligand>
</feature>
<reference evidence="16 17" key="2">
    <citation type="submission" date="2018-12" db="EMBL/GenBank/DDBJ databases">
        <title>Rhizobacter gummiphilus sp. nov., a rubber-degrading bacterium isolated from the soil of a botanical garden in Japan.</title>
        <authorList>
            <person name="Shunsuke S.S."/>
        </authorList>
    </citation>
    <scope>NUCLEOTIDE SEQUENCE [LARGE SCALE GENOMIC DNA]</scope>
    <source>
        <strain evidence="16 17">S-16</strain>
    </source>
</reference>
<proteinExistence type="inferred from homology"/>
<dbReference type="GO" id="GO:0008897">
    <property type="term" value="F:holo-[acyl-carrier-protein] synthase activity"/>
    <property type="evidence" value="ECO:0007669"/>
    <property type="project" value="InterPro"/>
</dbReference>
<evidence type="ECO:0000313" key="16">
    <source>
        <dbReference type="EMBL" id="RQP26338.1"/>
    </source>
</evidence>
<gene>
    <name evidence="16" type="ORF">DZC73_04755</name>
</gene>
<dbReference type="GO" id="GO:0009366">
    <property type="term" value="C:enterobactin synthetase complex"/>
    <property type="evidence" value="ECO:0007669"/>
    <property type="project" value="InterPro"/>
</dbReference>
<dbReference type="AlphaFoldDB" id="A0A3N7HVE1"/>
<keyword evidence="13" id="KW-0479">Metal-binding</keyword>
<dbReference type="RefSeq" id="WP_124539017.1">
    <property type="nucleotide sequence ID" value="NZ_QUSW01000001.1"/>
</dbReference>
<dbReference type="InterPro" id="IPR041354">
    <property type="entry name" value="4PPT_N"/>
</dbReference>
<dbReference type="PANTHER" id="PTHR38096:SF1">
    <property type="entry name" value="ENTEROBACTIN SYNTHASE COMPONENT D"/>
    <property type="match status" value="1"/>
</dbReference>
<evidence type="ECO:0000256" key="1">
    <source>
        <dbReference type="ARBA" id="ARBA00003937"/>
    </source>
</evidence>
<dbReference type="PANTHER" id="PTHR38096">
    <property type="entry name" value="ENTEROBACTIN SYNTHASE COMPONENT D"/>
    <property type="match status" value="1"/>
</dbReference>
<sequence>MSEGLPFKLGAAVLQRIEPLVPANEPGGGDAQILASRRLARQRQFQTGRRCAAELLSALGSSVTEVGVAADRSPVWPPGFVGSITHKDTILGVAVAKASAVGAVGIDIERVLSPKLADDVESVCLIARERELGRRLGIERCLFATLCFSAKESLYKCLYPSVRRFFDHFAAEVIELDVAEGTMRLRLNEHLSSAAPLGRVLAGSFRLRDDHAFTSFELPP</sequence>
<evidence type="ECO:0000256" key="7">
    <source>
        <dbReference type="ARBA" id="ARBA00023191"/>
    </source>
</evidence>
<name>A0A3N7HVE1_9BURK</name>
<comment type="similarity">
    <text evidence="3">Belongs to the P-Pant transferase superfamily. EntD family.</text>
</comment>
<comment type="caution">
    <text evidence="16">The sequence shown here is derived from an EMBL/GenBank/DDBJ whole genome shotgun (WGS) entry which is preliminary data.</text>
</comment>
<evidence type="ECO:0000259" key="14">
    <source>
        <dbReference type="Pfam" id="PF01648"/>
    </source>
</evidence>
<dbReference type="PRINTS" id="PR01399">
    <property type="entry name" value="ENTSNTHTASED"/>
</dbReference>
<dbReference type="GO" id="GO:0009239">
    <property type="term" value="P:enterobactin biosynthetic process"/>
    <property type="evidence" value="ECO:0007669"/>
    <property type="project" value="UniProtKB-UniPathway"/>
</dbReference>
<organism evidence="16 17">
    <name type="scientific">Piscinibacter terrae</name>
    <dbReference type="NCBI Taxonomy" id="2496871"/>
    <lineage>
        <taxon>Bacteria</taxon>
        <taxon>Pseudomonadati</taxon>
        <taxon>Pseudomonadota</taxon>
        <taxon>Betaproteobacteria</taxon>
        <taxon>Burkholderiales</taxon>
        <taxon>Sphaerotilaceae</taxon>
        <taxon>Piscinibacter</taxon>
    </lineage>
</organism>
<evidence type="ECO:0000256" key="8">
    <source>
        <dbReference type="ARBA" id="ARBA00029894"/>
    </source>
</evidence>
<evidence type="ECO:0000256" key="13">
    <source>
        <dbReference type="PIRSR" id="PIRSR603542-2"/>
    </source>
</evidence>
<evidence type="ECO:0000256" key="3">
    <source>
        <dbReference type="ARBA" id="ARBA00008342"/>
    </source>
</evidence>
<dbReference type="Proteomes" id="UP000267464">
    <property type="component" value="Unassembled WGS sequence"/>
</dbReference>
<feature type="binding site" evidence="12">
    <location>
        <position position="107"/>
    </location>
    <ligand>
        <name>CoA</name>
        <dbReference type="ChEBI" id="CHEBI:57287"/>
    </ligand>
</feature>
<evidence type="ECO:0000256" key="12">
    <source>
        <dbReference type="PIRSR" id="PIRSR603542-1"/>
    </source>
</evidence>
<keyword evidence="17" id="KW-1185">Reference proteome</keyword>
<dbReference type="InterPro" id="IPR003542">
    <property type="entry name" value="Enbac_synth_compD-like"/>
</dbReference>
<accession>A0A3N7HVE1</accession>
<feature type="binding site" evidence="12">
    <location>
        <position position="41"/>
    </location>
    <ligand>
        <name>CoA</name>
        <dbReference type="ChEBI" id="CHEBI:57287"/>
    </ligand>
</feature>
<evidence type="ECO:0000256" key="11">
    <source>
        <dbReference type="ARBA" id="ARBA00049191"/>
    </source>
</evidence>
<feature type="binding site" evidence="12">
    <location>
        <begin position="85"/>
        <end position="86"/>
    </location>
    <ligand>
        <name>CoA</name>
        <dbReference type="ChEBI" id="CHEBI:57287"/>
    </ligand>
</feature>
<dbReference type="Pfam" id="PF17837">
    <property type="entry name" value="4PPT_N"/>
    <property type="match status" value="1"/>
</dbReference>
<evidence type="ECO:0000313" key="17">
    <source>
        <dbReference type="Proteomes" id="UP000267464"/>
    </source>
</evidence>
<feature type="binding site" evidence="13">
    <location>
        <position position="109"/>
    </location>
    <ligand>
        <name>Mg(2+)</name>
        <dbReference type="ChEBI" id="CHEBI:18420"/>
    </ligand>
</feature>
<dbReference type="OrthoDB" id="8210607at2"/>
<comment type="catalytic activity">
    <reaction evidence="11">
        <text>apo-[peptidyl-carrier protein] + CoA = holo-[peptidyl-carrier protein] + adenosine 3',5'-bisphosphate + H(+)</text>
        <dbReference type="Rhea" id="RHEA:46228"/>
        <dbReference type="Rhea" id="RHEA-COMP:11479"/>
        <dbReference type="Rhea" id="RHEA-COMP:11480"/>
        <dbReference type="ChEBI" id="CHEBI:15378"/>
        <dbReference type="ChEBI" id="CHEBI:29999"/>
        <dbReference type="ChEBI" id="CHEBI:57287"/>
        <dbReference type="ChEBI" id="CHEBI:58343"/>
        <dbReference type="ChEBI" id="CHEBI:64479"/>
    </reaction>
</comment>
<protein>
    <recommendedName>
        <fullName evidence="5">Enterobactin synthase component D</fullName>
    </recommendedName>
    <alternativeName>
        <fullName evidence="8">4'-phosphopantetheinyl transferase EntD</fullName>
    </alternativeName>
    <alternativeName>
        <fullName evidence="9">Enterochelin synthase D</fullName>
    </alternativeName>
</protein>
<evidence type="ECO:0000256" key="5">
    <source>
        <dbReference type="ARBA" id="ARBA00019087"/>
    </source>
</evidence>
<dbReference type="SUPFAM" id="SSF56214">
    <property type="entry name" value="4'-phosphopantetheinyl transferase"/>
    <property type="match status" value="1"/>
</dbReference>
<dbReference type="InterPro" id="IPR008278">
    <property type="entry name" value="4-PPantetheinyl_Trfase_dom"/>
</dbReference>